<evidence type="ECO:0000259" key="3">
    <source>
        <dbReference type="PROSITE" id="PS50011"/>
    </source>
</evidence>
<comment type="similarity">
    <text evidence="1">Belongs to the protein kinase superfamily. ADCK protein kinase family.</text>
</comment>
<dbReference type="Pfam" id="PF03109">
    <property type="entry name" value="ABC1"/>
    <property type="match status" value="1"/>
</dbReference>
<dbReference type="PROSITE" id="PS50011">
    <property type="entry name" value="PROTEIN_KINASE_DOM"/>
    <property type="match status" value="1"/>
</dbReference>
<dbReference type="OrthoDB" id="8087at2157"/>
<reference evidence="5" key="1">
    <citation type="submission" date="2016-10" db="EMBL/GenBank/DDBJ databases">
        <authorList>
            <person name="Varghese N."/>
            <person name="Submissions S."/>
        </authorList>
    </citation>
    <scope>NUCLEOTIDE SEQUENCE [LARGE SCALE GENOMIC DNA]</scope>
    <source>
        <strain evidence="5">Mob M</strain>
    </source>
</reference>
<dbReference type="STRING" id="487685.SAMN04488696_2397"/>
<evidence type="ECO:0000313" key="4">
    <source>
        <dbReference type="EMBL" id="SFM78932.1"/>
    </source>
</evidence>
<dbReference type="InterPro" id="IPR050154">
    <property type="entry name" value="UbiB_kinase"/>
</dbReference>
<keyword evidence="5" id="KW-1185">Reference proteome</keyword>
<keyword evidence="2" id="KW-0812">Transmembrane</keyword>
<keyword evidence="2" id="KW-0472">Membrane</keyword>
<dbReference type="AlphaFoldDB" id="A0A1I4TQ95"/>
<dbReference type="PANTHER" id="PTHR10566">
    <property type="entry name" value="CHAPERONE-ACTIVITY OF BC1 COMPLEX CABC1 -RELATED"/>
    <property type="match status" value="1"/>
</dbReference>
<evidence type="ECO:0000313" key="5">
    <source>
        <dbReference type="Proteomes" id="UP000198535"/>
    </source>
</evidence>
<dbReference type="InterPro" id="IPR000719">
    <property type="entry name" value="Prot_kinase_dom"/>
</dbReference>
<evidence type="ECO:0000256" key="2">
    <source>
        <dbReference type="SAM" id="Phobius"/>
    </source>
</evidence>
<feature type="domain" description="Protein kinase" evidence="3">
    <location>
        <begin position="129"/>
        <end position="443"/>
    </location>
</feature>
<dbReference type="EMBL" id="FOUJ01000005">
    <property type="protein sequence ID" value="SFM78932.1"/>
    <property type="molecule type" value="Genomic_DNA"/>
</dbReference>
<organism evidence="4 5">
    <name type="scientific">Methanolobus profundi</name>
    <dbReference type="NCBI Taxonomy" id="487685"/>
    <lineage>
        <taxon>Archaea</taxon>
        <taxon>Methanobacteriati</taxon>
        <taxon>Methanobacteriota</taxon>
        <taxon>Stenosarchaea group</taxon>
        <taxon>Methanomicrobia</taxon>
        <taxon>Methanosarcinales</taxon>
        <taxon>Methanosarcinaceae</taxon>
        <taxon>Methanolobus</taxon>
    </lineage>
</organism>
<proteinExistence type="inferred from homology"/>
<dbReference type="CDD" id="cd05121">
    <property type="entry name" value="ABC1_ADCK3-like"/>
    <property type="match status" value="1"/>
</dbReference>
<dbReference type="SUPFAM" id="SSF56112">
    <property type="entry name" value="Protein kinase-like (PK-like)"/>
    <property type="match status" value="1"/>
</dbReference>
<dbReference type="Proteomes" id="UP000198535">
    <property type="component" value="Unassembled WGS sequence"/>
</dbReference>
<dbReference type="GO" id="GO:0004672">
    <property type="term" value="F:protein kinase activity"/>
    <property type="evidence" value="ECO:0007669"/>
    <property type="project" value="InterPro"/>
</dbReference>
<name>A0A1I4TQ95_9EURY</name>
<sequence length="559" mass="63722">MRPRKIHRYSMIKRYGKIVDALVKYEFGYIADRMGIGGIRPLRSRIKKPEKVHKDTDSGPKKARLMLEELGPTYIKLGQILSMRQDLIPPEYADEFSKLQDEVQPFGMEEVERLIMEELGSHITDIFECFENTPIAAASIGQVHRAKLKTGEDVVVKVQRPGIKKIIEADLDIMYSIAAFAEEHLPEAKLYRPVEIVEEFERSIKAEMDYTQEGRNADHFARNFRDHPRIYIPKVYWDHSSMKVLTLEYIDGVKSNSFGELERMGVDRTEVATEVLKSFMKQIYDDGFFHADLHPGNVFIMKDGMIALLDFGMAGFLSRDMRNLLIDDLIAITKGDTVLYIELLRDLGSIGDDVDLSSLKVDIDHLLYKYYGRPIRQLNTALILEEMINLLRKYKVRVPANVALLSKGAMTAESFGSIMDPDVNLTVIAEPFAKQAIKDRLRLTNIASSVYRDYNNWTRVLHKAPMQISHILEIAERGYLKLRFDSHGFDRIVAELDAASNRLSFSLIISAIIVGSSLIIQTGMEPHIWGVPLLGVIGFLVAGFFGMWLVIYILRTGRI</sequence>
<feature type="transmembrane region" description="Helical" evidence="2">
    <location>
        <begin position="528"/>
        <end position="554"/>
    </location>
</feature>
<accession>A0A1I4TQ95</accession>
<evidence type="ECO:0000256" key="1">
    <source>
        <dbReference type="ARBA" id="ARBA00009670"/>
    </source>
</evidence>
<dbReference type="GO" id="GO:0005524">
    <property type="term" value="F:ATP binding"/>
    <property type="evidence" value="ECO:0007669"/>
    <property type="project" value="InterPro"/>
</dbReference>
<feature type="transmembrane region" description="Helical" evidence="2">
    <location>
        <begin position="503"/>
        <end position="522"/>
    </location>
</feature>
<gene>
    <name evidence="4" type="ORF">SAMN04488696_2397</name>
</gene>
<dbReference type="PANTHER" id="PTHR10566:SF113">
    <property type="entry name" value="PROTEIN ACTIVITY OF BC1 COMPLEX KINASE 7, CHLOROPLASTIC"/>
    <property type="match status" value="1"/>
</dbReference>
<keyword evidence="2" id="KW-1133">Transmembrane helix</keyword>
<dbReference type="Gene3D" id="1.10.510.10">
    <property type="entry name" value="Transferase(Phosphotransferase) domain 1"/>
    <property type="match status" value="1"/>
</dbReference>
<dbReference type="InterPro" id="IPR004147">
    <property type="entry name" value="ABC1_dom"/>
</dbReference>
<protein>
    <submittedName>
        <fullName evidence="4">2-octaprenylphenol hydroxylase</fullName>
    </submittedName>
</protein>
<dbReference type="InterPro" id="IPR011009">
    <property type="entry name" value="Kinase-like_dom_sf"/>
</dbReference>